<sequence length="161" mass="18805">MGIIRVRKNCGYKGYRMSKNAARAHRRGEKPESQWTRETMLSKIKRTIESEGLPLSQIQWSNLQRLPQKAMFDNLFETTGTYRTGAAASTTLFYNLNRVALRQLIKEGVQFLPDYVILVIHDMQLVEFDNAQQMNAYYKKHSYQSEDISLEIYAKKMICIK</sequence>
<organism evidence="1 2">
    <name type="scientific">Bifidobacterium animalis subsp. animalis IM386</name>
    <dbReference type="NCBI Taxonomy" id="1402194"/>
    <lineage>
        <taxon>Bacteria</taxon>
        <taxon>Bacillati</taxon>
        <taxon>Actinomycetota</taxon>
        <taxon>Actinomycetes</taxon>
        <taxon>Bifidobacteriales</taxon>
        <taxon>Bifidobacteriaceae</taxon>
        <taxon>Bifidobacterium</taxon>
    </lineage>
</organism>
<comment type="caution">
    <text evidence="1">The sequence shown here is derived from an EMBL/GenBank/DDBJ whole genome shotgun (WGS) entry which is preliminary data.</text>
</comment>
<proteinExistence type="predicted"/>
<reference evidence="1 2" key="2">
    <citation type="submission" date="2015-01" db="EMBL/GenBank/DDBJ databases">
        <title>Genome sequence of a Bifidobacterium animalis strain.</title>
        <authorList>
            <person name="Bogovic-Matijasic B."/>
            <person name="Hacin B."/>
            <person name="Citar M."/>
            <person name="Svigelj K."/>
            <person name="Stempelj M."/>
            <person name="Rogelj I."/>
        </authorList>
    </citation>
    <scope>NUCLEOTIDE SEQUENCE [LARGE SCALE GENOMIC DNA]</scope>
    <source>
        <strain evidence="1 2">IM386</strain>
    </source>
</reference>
<accession>A0AAV2W2I9</accession>
<evidence type="ECO:0000313" key="2">
    <source>
        <dbReference type="Proteomes" id="UP000035645"/>
    </source>
</evidence>
<dbReference type="EMBL" id="CBUQ010000005">
    <property type="protein sequence ID" value="CDI67094.1"/>
    <property type="molecule type" value="Genomic_DNA"/>
</dbReference>
<dbReference type="Proteomes" id="UP000035645">
    <property type="component" value="Unassembled WGS sequence"/>
</dbReference>
<protein>
    <recommendedName>
        <fullName evidence="3">DNA polymerase I</fullName>
    </recommendedName>
</protein>
<gene>
    <name evidence="1" type="ORF">BANIM336_00403</name>
</gene>
<name>A0AAV2W2I9_9BIFI</name>
<evidence type="ECO:0000313" key="1">
    <source>
        <dbReference type="EMBL" id="CDI67094.1"/>
    </source>
</evidence>
<evidence type="ECO:0008006" key="3">
    <source>
        <dbReference type="Google" id="ProtNLM"/>
    </source>
</evidence>
<reference evidence="1 2" key="1">
    <citation type="submission" date="2013-10" db="EMBL/GenBank/DDBJ databases">
        <authorList>
            <person name="Manrique M."/>
        </authorList>
    </citation>
    <scope>NUCLEOTIDE SEQUENCE [LARGE SCALE GENOMIC DNA]</scope>
    <source>
        <strain evidence="1 2">IM386</strain>
    </source>
</reference>
<dbReference type="AlphaFoldDB" id="A0AAV2W2I9"/>